<protein>
    <submittedName>
        <fullName evidence="2">Uncharacterized protein</fullName>
    </submittedName>
</protein>
<dbReference type="EMBL" id="CAJNOJ010000267">
    <property type="protein sequence ID" value="CAF1353954.1"/>
    <property type="molecule type" value="Genomic_DNA"/>
</dbReference>
<feature type="chain" id="PRO_5032845780" evidence="1">
    <location>
        <begin position="19"/>
        <end position="483"/>
    </location>
</feature>
<keyword evidence="1" id="KW-0732">Signal</keyword>
<proteinExistence type="predicted"/>
<dbReference type="AlphaFoldDB" id="A0A815HL68"/>
<organism evidence="2 3">
    <name type="scientific">Adineta ricciae</name>
    <name type="common">Rotifer</name>
    <dbReference type="NCBI Taxonomy" id="249248"/>
    <lineage>
        <taxon>Eukaryota</taxon>
        <taxon>Metazoa</taxon>
        <taxon>Spiralia</taxon>
        <taxon>Gnathifera</taxon>
        <taxon>Rotifera</taxon>
        <taxon>Eurotatoria</taxon>
        <taxon>Bdelloidea</taxon>
        <taxon>Adinetida</taxon>
        <taxon>Adinetidae</taxon>
        <taxon>Adineta</taxon>
    </lineage>
</organism>
<feature type="signal peptide" evidence="1">
    <location>
        <begin position="1"/>
        <end position="18"/>
    </location>
</feature>
<evidence type="ECO:0000313" key="2">
    <source>
        <dbReference type="EMBL" id="CAF1353954.1"/>
    </source>
</evidence>
<accession>A0A815HL68</accession>
<name>A0A815HL68_ADIRI</name>
<comment type="caution">
    <text evidence="2">The sequence shown here is derived from an EMBL/GenBank/DDBJ whole genome shotgun (WGS) entry which is preliminary data.</text>
</comment>
<gene>
    <name evidence="2" type="ORF">EDS130_LOCUS33440</name>
</gene>
<evidence type="ECO:0000313" key="3">
    <source>
        <dbReference type="Proteomes" id="UP000663852"/>
    </source>
</evidence>
<sequence length="483" mass="52422">MISLILIIAICRFVNVLGNSCPDGYKLIDFEILGGTIDPIPSIYQGLTWLDAYYMIASLEPGSGYEVPLRSGGYIAFNAHGAQMSIGAPASSSIAVHSFVAAAAWNNDLVLTITGDRNGATVYSEQVILNTTSATDVVLNWTNIDNISFSTSGGVPANANSTGNGTHFAMDDLCVLKEQKRQPEILYKCDYWGDPQLITFPKHANEFASSSWCQINGSSVLFENSYVLINVFNSGSNNGDVITEFNMTFFDSYHNSMCTFTQENVAGELPNCGSEVSIVQSPNSLNVAYKKASFSAWINYNTWHGGHYKFNLFTTLNHINDPSTTGLCIEGCPSKRMAPQLLLTDSTTDQEIATSAIASHVCDAYITTAAQRVSQNSPAVQMTPGYLHAVRRACIIDVTVTGDAEFARDSAGNIVTDILTHTNEPDINNISHLVQDATQATQQVLEQTETQVQTMIDGAIWPCSPNAPVCIMPSLIRRKQVTV</sequence>
<evidence type="ECO:0000256" key="1">
    <source>
        <dbReference type="SAM" id="SignalP"/>
    </source>
</evidence>
<dbReference type="OrthoDB" id="10052005at2759"/>
<dbReference type="Proteomes" id="UP000663852">
    <property type="component" value="Unassembled WGS sequence"/>
</dbReference>
<reference evidence="2" key="1">
    <citation type="submission" date="2021-02" db="EMBL/GenBank/DDBJ databases">
        <authorList>
            <person name="Nowell W R."/>
        </authorList>
    </citation>
    <scope>NUCLEOTIDE SEQUENCE</scope>
</reference>